<dbReference type="RefSeq" id="WP_408787807.1">
    <property type="nucleotide sequence ID" value="NZ_JBGXBU010000001.1"/>
</dbReference>
<evidence type="ECO:0000313" key="1">
    <source>
        <dbReference type="EMBL" id="MFM4891701.1"/>
    </source>
</evidence>
<name>A0ABW9GKL9_9GAMM</name>
<dbReference type="Proteomes" id="UP001630969">
    <property type="component" value="Unassembled WGS sequence"/>
</dbReference>
<dbReference type="SUPFAM" id="SSF52540">
    <property type="entry name" value="P-loop containing nucleoside triphosphate hydrolases"/>
    <property type="match status" value="1"/>
</dbReference>
<dbReference type="Gene3D" id="3.40.50.300">
    <property type="entry name" value="P-loop containing nucleotide triphosphate hydrolases"/>
    <property type="match status" value="1"/>
</dbReference>
<dbReference type="GeneID" id="97218881"/>
<proteinExistence type="predicted"/>
<reference evidence="1 2" key="1">
    <citation type="submission" date="2024-09" db="EMBL/GenBank/DDBJ databases">
        <title>Aeromonas strains Genome sequencing and assembly.</title>
        <authorList>
            <person name="Hu X."/>
            <person name="Tang B."/>
        </authorList>
    </citation>
    <scope>NUCLEOTIDE SEQUENCE [LARGE SCALE GENOMIC DNA]</scope>
    <source>
        <strain evidence="1 2">NB23SCDHY001</strain>
    </source>
</reference>
<accession>A0ABW9GKL9</accession>
<keyword evidence="2" id="KW-1185">Reference proteome</keyword>
<evidence type="ECO:0000313" key="2">
    <source>
        <dbReference type="Proteomes" id="UP001630969"/>
    </source>
</evidence>
<dbReference type="EMBL" id="JBGXBU010000001">
    <property type="protein sequence ID" value="MFM4891701.1"/>
    <property type="molecule type" value="Genomic_DNA"/>
</dbReference>
<protein>
    <submittedName>
        <fullName evidence="1">Cell division inhibitor</fullName>
    </submittedName>
</protein>
<sequence>MNQPMSRPLASLTAGLTQPWPTRHLTRRPGASAMTIGDGAQLLGALGEISQAKRGWILLIAPPGLPVAAQLRAHGIDPAHVLVVHGHKIKNWQRTLELALDRSHCAAVVTWLPESISLDTERLLRLTQGKEMLTHYFQRETSQGPAVNYGNQDVYLNH</sequence>
<comment type="caution">
    <text evidence="1">The sequence shown here is derived from an EMBL/GenBank/DDBJ whole genome shotgun (WGS) entry which is preliminary data.</text>
</comment>
<organism evidence="1 2">
    <name type="scientific">Aeromonas bivalvium</name>
    <dbReference type="NCBI Taxonomy" id="440079"/>
    <lineage>
        <taxon>Bacteria</taxon>
        <taxon>Pseudomonadati</taxon>
        <taxon>Pseudomonadota</taxon>
        <taxon>Gammaproteobacteria</taxon>
        <taxon>Aeromonadales</taxon>
        <taxon>Aeromonadaceae</taxon>
        <taxon>Aeromonas</taxon>
    </lineage>
</organism>
<dbReference type="InterPro" id="IPR027417">
    <property type="entry name" value="P-loop_NTPase"/>
</dbReference>
<gene>
    <name evidence="1" type="ORF">ACEUDJ_02240</name>
</gene>